<evidence type="ECO:0000313" key="2">
    <source>
        <dbReference type="EMBL" id="OTG33911.1"/>
    </source>
</evidence>
<reference evidence="2" key="2">
    <citation type="submission" date="2017-02" db="EMBL/GenBank/DDBJ databases">
        <title>Sunflower complete genome.</title>
        <authorList>
            <person name="Langlade N."/>
            <person name="Munos S."/>
        </authorList>
    </citation>
    <scope>NUCLEOTIDE SEQUENCE [LARGE SCALE GENOMIC DNA]</scope>
    <source>
        <tissue evidence="2">Leaves</tissue>
    </source>
</reference>
<reference evidence="1 3" key="1">
    <citation type="journal article" date="2017" name="Nature">
        <title>The sunflower genome provides insights into oil metabolism, flowering and Asterid evolution.</title>
        <authorList>
            <person name="Badouin H."/>
            <person name="Gouzy J."/>
            <person name="Grassa C.J."/>
            <person name="Murat F."/>
            <person name="Staton S.E."/>
            <person name="Cottret L."/>
            <person name="Lelandais-Briere C."/>
            <person name="Owens G.L."/>
            <person name="Carrere S."/>
            <person name="Mayjonade B."/>
            <person name="Legrand L."/>
            <person name="Gill N."/>
            <person name="Kane N.C."/>
            <person name="Bowers J.E."/>
            <person name="Hubner S."/>
            <person name="Bellec A."/>
            <person name="Berard A."/>
            <person name="Berges H."/>
            <person name="Blanchet N."/>
            <person name="Boniface M.C."/>
            <person name="Brunel D."/>
            <person name="Catrice O."/>
            <person name="Chaidir N."/>
            <person name="Claudel C."/>
            <person name="Donnadieu C."/>
            <person name="Faraut T."/>
            <person name="Fievet G."/>
            <person name="Helmstetter N."/>
            <person name="King M."/>
            <person name="Knapp S.J."/>
            <person name="Lai Z."/>
            <person name="Le Paslier M.C."/>
            <person name="Lippi Y."/>
            <person name="Lorenzon L."/>
            <person name="Mandel J.R."/>
            <person name="Marage G."/>
            <person name="Marchand G."/>
            <person name="Marquand E."/>
            <person name="Bret-Mestries E."/>
            <person name="Morien E."/>
            <person name="Nambeesan S."/>
            <person name="Nguyen T."/>
            <person name="Pegot-Espagnet P."/>
            <person name="Pouilly N."/>
            <person name="Raftis F."/>
            <person name="Sallet E."/>
            <person name="Schiex T."/>
            <person name="Thomas J."/>
            <person name="Vandecasteele C."/>
            <person name="Vares D."/>
            <person name="Vear F."/>
            <person name="Vautrin S."/>
            <person name="Crespi M."/>
            <person name="Mangin B."/>
            <person name="Burke J.M."/>
            <person name="Salse J."/>
            <person name="Munos S."/>
            <person name="Vincourt P."/>
            <person name="Rieseberg L.H."/>
            <person name="Langlade N.B."/>
        </authorList>
    </citation>
    <scope>NUCLEOTIDE SEQUENCE [LARGE SCALE GENOMIC DNA]</scope>
    <source>
        <strain evidence="3">cv. SF193</strain>
        <tissue evidence="1">Leaves</tissue>
    </source>
</reference>
<name>A0A251VGT7_HELAN</name>
<organism evidence="2 3">
    <name type="scientific">Helianthus annuus</name>
    <name type="common">Common sunflower</name>
    <dbReference type="NCBI Taxonomy" id="4232"/>
    <lineage>
        <taxon>Eukaryota</taxon>
        <taxon>Viridiplantae</taxon>
        <taxon>Streptophyta</taxon>
        <taxon>Embryophyta</taxon>
        <taxon>Tracheophyta</taxon>
        <taxon>Spermatophyta</taxon>
        <taxon>Magnoliopsida</taxon>
        <taxon>eudicotyledons</taxon>
        <taxon>Gunneridae</taxon>
        <taxon>Pentapetalae</taxon>
        <taxon>asterids</taxon>
        <taxon>campanulids</taxon>
        <taxon>Asterales</taxon>
        <taxon>Asteraceae</taxon>
        <taxon>Asteroideae</taxon>
        <taxon>Heliantheae alliance</taxon>
        <taxon>Heliantheae</taxon>
        <taxon>Helianthus</taxon>
    </lineage>
</organism>
<reference evidence="1" key="3">
    <citation type="submission" date="2020-06" db="EMBL/GenBank/DDBJ databases">
        <title>Helianthus annuus Genome sequencing and assembly Release 2.</title>
        <authorList>
            <person name="Gouzy J."/>
            <person name="Langlade N."/>
            <person name="Munos S."/>
        </authorList>
    </citation>
    <scope>NUCLEOTIDE SEQUENCE</scope>
    <source>
        <tissue evidence="1">Leaves</tissue>
    </source>
</reference>
<evidence type="ECO:0000313" key="1">
    <source>
        <dbReference type="EMBL" id="KAF5817962.1"/>
    </source>
</evidence>
<dbReference type="EMBL" id="MNCJ02000317">
    <property type="protein sequence ID" value="KAF5817962.1"/>
    <property type="molecule type" value="Genomic_DNA"/>
</dbReference>
<protein>
    <submittedName>
        <fullName evidence="2">Uncharacterized protein</fullName>
    </submittedName>
</protein>
<dbReference type="Proteomes" id="UP000215914">
    <property type="component" value="Chromosome 2"/>
</dbReference>
<dbReference type="AlphaFoldDB" id="A0A251VGT7"/>
<sequence>MLSQDLGGDCKWQLTRDMPLLMDRLVASEELAKYMFELRGAAYNSGCKDCYAEGKAFTQEGTEDEKFELFKEECAANCALKHHEFGFLEFGIVKAIEKLARRGVVVETLKKVLEGGDAGSGGAGPSQ</sequence>
<proteinExistence type="predicted"/>
<dbReference type="InParanoid" id="A0A251VGT7"/>
<accession>A0A251VGT7</accession>
<gene>
    <name evidence="2" type="ORF">HannXRQ_Chr02g0039851</name>
    <name evidence="1" type="ORF">HanXRQr2_Chr02g0059201</name>
</gene>
<dbReference type="EMBL" id="CM007891">
    <property type="protein sequence ID" value="OTG33911.1"/>
    <property type="molecule type" value="Genomic_DNA"/>
</dbReference>
<dbReference type="Gramene" id="mRNA:HanXRQr2_Chr02g0059201">
    <property type="protein sequence ID" value="mRNA:HanXRQr2_Chr02g0059201"/>
    <property type="gene ID" value="HanXRQr2_Chr02g0059201"/>
</dbReference>
<evidence type="ECO:0000313" key="3">
    <source>
        <dbReference type="Proteomes" id="UP000215914"/>
    </source>
</evidence>
<keyword evidence="3" id="KW-1185">Reference proteome</keyword>